<dbReference type="InterPro" id="IPR012340">
    <property type="entry name" value="NA-bd_OB-fold"/>
</dbReference>
<dbReference type="Proteomes" id="UP000003136">
    <property type="component" value="Unassembled WGS sequence"/>
</dbReference>
<dbReference type="Gene3D" id="2.40.50.140">
    <property type="entry name" value="Nucleic acid-binding proteins"/>
    <property type="match status" value="1"/>
</dbReference>
<feature type="transmembrane region" description="Helical" evidence="1">
    <location>
        <begin position="158"/>
        <end position="176"/>
    </location>
</feature>
<evidence type="ECO:0000313" key="3">
    <source>
        <dbReference type="Proteomes" id="UP000003136"/>
    </source>
</evidence>
<comment type="caution">
    <text evidence="2">The sequence shown here is derived from an EMBL/GenBank/DDBJ whole genome shotgun (WGS) entry which is preliminary data.</text>
</comment>
<reference evidence="2 3" key="2">
    <citation type="submission" date="2008-11" db="EMBL/GenBank/DDBJ databases">
        <authorList>
            <person name="Fulton L."/>
            <person name="Clifton S."/>
            <person name="Fulton B."/>
            <person name="Xu J."/>
            <person name="Minx P."/>
            <person name="Pepin K.H."/>
            <person name="Johnson M."/>
            <person name="Bhonagiri V."/>
            <person name="Nash W.E."/>
            <person name="Mardis E.R."/>
            <person name="Wilson R.K."/>
        </authorList>
    </citation>
    <scope>NUCLEOTIDE SEQUENCE [LARGE SCALE GENOMIC DNA]</scope>
    <source>
        <strain evidence="2 3">ATCC 43243</strain>
    </source>
</reference>
<reference evidence="2 3" key="1">
    <citation type="submission" date="2008-11" db="EMBL/GenBank/DDBJ databases">
        <title>Draft genome sequence of Bacteroides pectinophilus (ATCC 43243).</title>
        <authorList>
            <person name="Sudarsanam P."/>
            <person name="Ley R."/>
            <person name="Guruge J."/>
            <person name="Turnbaugh P.J."/>
            <person name="Mahowald M."/>
            <person name="Liep D."/>
            <person name="Gordon J."/>
        </authorList>
    </citation>
    <scope>NUCLEOTIDE SEQUENCE [LARGE SCALE GENOMIC DNA]</scope>
    <source>
        <strain evidence="2 3">ATCC 43243</strain>
    </source>
</reference>
<dbReference type="AlphaFoldDB" id="B7ATH4"/>
<gene>
    <name evidence="2" type="ORF">BACPEC_01444</name>
</gene>
<dbReference type="STRING" id="483218.BACPEC_01444"/>
<dbReference type="eggNOG" id="ENOG503025B">
    <property type="taxonomic scope" value="Bacteria"/>
</dbReference>
<keyword evidence="1" id="KW-0812">Transmembrane</keyword>
<feature type="transmembrane region" description="Helical" evidence="1">
    <location>
        <begin position="130"/>
        <end position="152"/>
    </location>
</feature>
<dbReference type="HOGENOM" id="CLU_102174_0_0_9"/>
<feature type="transmembrane region" description="Helical" evidence="1">
    <location>
        <begin position="24"/>
        <end position="48"/>
    </location>
</feature>
<accession>B7ATH4</accession>
<organism evidence="2 3">
    <name type="scientific">[Bacteroides] pectinophilus ATCC 43243</name>
    <dbReference type="NCBI Taxonomy" id="483218"/>
    <lineage>
        <taxon>Bacteria</taxon>
        <taxon>Bacillati</taxon>
        <taxon>Bacillota</taxon>
        <taxon>Clostridia</taxon>
        <taxon>Eubacteriales</taxon>
    </lineage>
</organism>
<keyword evidence="1" id="KW-0472">Membrane</keyword>
<sequence>MWAECLRKEEDMTEWWNALDMFQKVLYCVAIPSTLILVIQTILVLFGIGHGGEGVNYSDTSGIDFDSDALSGGFHDAGGFDAGSMDVPDFNGHEVLNHDAIGHEAMNHDMNADSVSHEGTNPADAGSLRIFTIQTVMAFLCVFGWTASVMYASDGSSLKASAVGFIFGAAAMYLIAKLAQQTAKLTANGTFNPKNAIGAEGSVYIPIPANSSGNGKVNIVVQGSLMECDAMTEEHEQLSTGTKIRVTDIVGDVLVVERV</sequence>
<name>B7ATH4_9FIRM</name>
<proteinExistence type="predicted"/>
<dbReference type="EMBL" id="ABVQ01000036">
    <property type="protein sequence ID" value="EEC56958.1"/>
    <property type="molecule type" value="Genomic_DNA"/>
</dbReference>
<protein>
    <recommendedName>
        <fullName evidence="4">NfeD-like C-terminal domain-containing protein</fullName>
    </recommendedName>
</protein>
<keyword evidence="3" id="KW-1185">Reference proteome</keyword>
<evidence type="ECO:0008006" key="4">
    <source>
        <dbReference type="Google" id="ProtNLM"/>
    </source>
</evidence>
<evidence type="ECO:0000313" key="2">
    <source>
        <dbReference type="EMBL" id="EEC56958.1"/>
    </source>
</evidence>
<evidence type="ECO:0000256" key="1">
    <source>
        <dbReference type="SAM" id="Phobius"/>
    </source>
</evidence>
<keyword evidence="1" id="KW-1133">Transmembrane helix</keyword>